<reference evidence="8 10" key="2">
    <citation type="submission" date="2019-03" db="EMBL/GenBank/DDBJ databases">
        <title>Genomic Encyclopedia of Type Strains, Phase IV (KMG-IV): sequencing the most valuable type-strain genomes for metagenomic binning, comparative biology and taxonomic classification.</title>
        <authorList>
            <person name="Goeker M."/>
        </authorList>
    </citation>
    <scope>NUCLEOTIDE SEQUENCE [LARGE SCALE GENOMIC DNA]</scope>
    <source>
        <strain evidence="8 10">DSM 15264</strain>
    </source>
</reference>
<dbReference type="CDD" id="cd16098">
    <property type="entry name" value="FliS"/>
    <property type="match status" value="1"/>
</dbReference>
<dbReference type="GO" id="GO:0005829">
    <property type="term" value="C:cytosol"/>
    <property type="evidence" value="ECO:0007669"/>
    <property type="project" value="UniProtKB-SubCell"/>
</dbReference>
<dbReference type="PANTHER" id="PTHR34773:SF1">
    <property type="entry name" value="FLAGELLAR SECRETION CHAPERONE FLIS"/>
    <property type="match status" value="1"/>
</dbReference>
<evidence type="ECO:0000256" key="2">
    <source>
        <dbReference type="ARBA" id="ARBA00008787"/>
    </source>
</evidence>
<proteinExistence type="inferred from homology"/>
<evidence type="ECO:0000256" key="1">
    <source>
        <dbReference type="ARBA" id="ARBA00004514"/>
    </source>
</evidence>
<keyword evidence="5" id="KW-0143">Chaperone</keyword>
<evidence type="ECO:0000256" key="6">
    <source>
        <dbReference type="PIRNR" id="PIRNR039090"/>
    </source>
</evidence>
<dbReference type="OrthoDB" id="9792010at2"/>
<keyword evidence="9" id="KW-1185">Reference proteome</keyword>
<accession>A0A2S5T0J9</accession>
<keyword evidence="4 6" id="KW-1005">Bacterial flagellum biogenesis</keyword>
<dbReference type="InterPro" id="IPR003713">
    <property type="entry name" value="FliS"/>
</dbReference>
<gene>
    <name evidence="7" type="primary">fliS</name>
    <name evidence="7" type="ORF">C1702_16910</name>
    <name evidence="8" type="ORF">EV676_102382</name>
</gene>
<dbReference type="PANTHER" id="PTHR34773">
    <property type="entry name" value="FLAGELLAR SECRETION CHAPERONE FLIS"/>
    <property type="match status" value="1"/>
</dbReference>
<dbReference type="Pfam" id="PF02561">
    <property type="entry name" value="FliS"/>
    <property type="match status" value="1"/>
</dbReference>
<keyword evidence="3 6" id="KW-0963">Cytoplasm</keyword>
<comment type="subcellular location">
    <subcellularLocation>
        <location evidence="1 6">Cytoplasm</location>
        <location evidence="1 6">Cytosol</location>
    </subcellularLocation>
</comment>
<organism evidence="7 9">
    <name type="scientific">Caldimonas thermodepolymerans</name>
    <dbReference type="NCBI Taxonomy" id="215580"/>
    <lineage>
        <taxon>Bacteria</taxon>
        <taxon>Pseudomonadati</taxon>
        <taxon>Pseudomonadota</taxon>
        <taxon>Betaproteobacteria</taxon>
        <taxon>Burkholderiales</taxon>
        <taxon>Sphaerotilaceae</taxon>
        <taxon>Caldimonas</taxon>
    </lineage>
</organism>
<dbReference type="GO" id="GO:0071973">
    <property type="term" value="P:bacterial-type flagellum-dependent cell motility"/>
    <property type="evidence" value="ECO:0007669"/>
    <property type="project" value="TreeGrafter"/>
</dbReference>
<comment type="caution">
    <text evidence="7">The sequence shown here is derived from an EMBL/GenBank/DDBJ whole genome shotgun (WGS) entry which is preliminary data.</text>
</comment>
<evidence type="ECO:0000256" key="4">
    <source>
        <dbReference type="ARBA" id="ARBA00022795"/>
    </source>
</evidence>
<comment type="similarity">
    <text evidence="2 6">Belongs to the FliS family.</text>
</comment>
<reference evidence="7 9" key="1">
    <citation type="submission" date="2018-02" db="EMBL/GenBank/DDBJ databases">
        <title>Reclassifiation of [Polyangium] brachysporum DSM 7029 as Guopingzhaonella breviflexa gen. nov., sp. nov., a member of the family Comamonadaceae.</title>
        <authorList>
            <person name="Tang B."/>
        </authorList>
    </citation>
    <scope>NUCLEOTIDE SEQUENCE [LARGE SCALE GENOMIC DNA]</scope>
    <source>
        <strain evidence="7 9">DSM 15344</strain>
    </source>
</reference>
<dbReference type="InterPro" id="IPR036584">
    <property type="entry name" value="FliS_sf"/>
</dbReference>
<dbReference type="GO" id="GO:0044780">
    <property type="term" value="P:bacterial-type flagellum assembly"/>
    <property type="evidence" value="ECO:0007669"/>
    <property type="project" value="InterPro"/>
</dbReference>
<protein>
    <recommendedName>
        <fullName evidence="6">Flagellar secretion chaperone FliS</fullName>
    </recommendedName>
</protein>
<sequence length="135" mass="14633">MYAPFRSQATAYGRIQVETGVTTADPHKLVAMLFEGAVSAITEARGALQRGDVEAKGRAIGRAVRIVEEGLRAALNHKDGGELARNLDSLYVYVTGRLTHANLRNDEAAMKECQDLLAGLLDAWSHMKLPHPHAA</sequence>
<keyword evidence="7" id="KW-0969">Cilium</keyword>
<evidence type="ECO:0000256" key="5">
    <source>
        <dbReference type="ARBA" id="ARBA00023186"/>
    </source>
</evidence>
<dbReference type="PIRSF" id="PIRSF039090">
    <property type="entry name" value="Flis"/>
    <property type="match status" value="1"/>
</dbReference>
<dbReference type="EMBL" id="SLXF01000002">
    <property type="protein sequence ID" value="TCP08872.1"/>
    <property type="molecule type" value="Genomic_DNA"/>
</dbReference>
<keyword evidence="7" id="KW-0966">Cell projection</keyword>
<dbReference type="Proteomes" id="UP000239406">
    <property type="component" value="Unassembled WGS sequence"/>
</dbReference>
<evidence type="ECO:0000313" key="8">
    <source>
        <dbReference type="EMBL" id="TCP08872.1"/>
    </source>
</evidence>
<evidence type="ECO:0000256" key="3">
    <source>
        <dbReference type="ARBA" id="ARBA00022490"/>
    </source>
</evidence>
<keyword evidence="7" id="KW-0282">Flagellum</keyword>
<name>A0A2S5T0J9_9BURK</name>
<evidence type="ECO:0000313" key="10">
    <source>
        <dbReference type="Proteomes" id="UP000294772"/>
    </source>
</evidence>
<evidence type="ECO:0000313" key="7">
    <source>
        <dbReference type="EMBL" id="PPE68486.1"/>
    </source>
</evidence>
<dbReference type="EMBL" id="PSNY01000026">
    <property type="protein sequence ID" value="PPE68486.1"/>
    <property type="molecule type" value="Genomic_DNA"/>
</dbReference>
<dbReference type="Gene3D" id="1.20.120.340">
    <property type="entry name" value="Flagellar protein FliS"/>
    <property type="match status" value="1"/>
</dbReference>
<evidence type="ECO:0000313" key="9">
    <source>
        <dbReference type="Proteomes" id="UP000239406"/>
    </source>
</evidence>
<dbReference type="NCBIfam" id="TIGR00208">
    <property type="entry name" value="fliS"/>
    <property type="match status" value="1"/>
</dbReference>
<dbReference type="SUPFAM" id="SSF101116">
    <property type="entry name" value="Flagellar export chaperone FliS"/>
    <property type="match status" value="1"/>
</dbReference>
<dbReference type="RefSeq" id="WP_104358889.1">
    <property type="nucleotide sequence ID" value="NZ_CP064338.1"/>
</dbReference>
<dbReference type="AlphaFoldDB" id="A0A2S5T0J9"/>
<dbReference type="Proteomes" id="UP000294772">
    <property type="component" value="Unassembled WGS sequence"/>
</dbReference>